<dbReference type="EMBL" id="PFSJ01000016">
    <property type="protein sequence ID" value="PJC23716.1"/>
    <property type="molecule type" value="Genomic_DNA"/>
</dbReference>
<name>A0A2M8ELV0_UNCKA</name>
<dbReference type="InterPro" id="IPR024654">
    <property type="entry name" value="Calcineurin-like_PHP_lpxH"/>
</dbReference>
<protein>
    <recommendedName>
        <fullName evidence="2">Calcineurin-like phosphoesterase domain-containing protein</fullName>
    </recommendedName>
</protein>
<dbReference type="SUPFAM" id="SSF56300">
    <property type="entry name" value="Metallo-dependent phosphatases"/>
    <property type="match status" value="1"/>
</dbReference>
<organism evidence="3 4">
    <name type="scientific">candidate division WWE3 bacterium CG_4_9_14_0_2_um_filter_35_11</name>
    <dbReference type="NCBI Taxonomy" id="1975077"/>
    <lineage>
        <taxon>Bacteria</taxon>
        <taxon>Katanobacteria</taxon>
    </lineage>
</organism>
<evidence type="ECO:0000259" key="2">
    <source>
        <dbReference type="Pfam" id="PF12850"/>
    </source>
</evidence>
<dbReference type="InterPro" id="IPR029052">
    <property type="entry name" value="Metallo-depent_PP-like"/>
</dbReference>
<proteinExistence type="inferred from homology"/>
<comment type="similarity">
    <text evidence="1">Belongs to the metallophosphoesterase superfamily. YfcE family.</text>
</comment>
<gene>
    <name evidence="3" type="ORF">CO058_02025</name>
</gene>
<evidence type="ECO:0000313" key="4">
    <source>
        <dbReference type="Proteomes" id="UP000229756"/>
    </source>
</evidence>
<feature type="domain" description="Calcineurin-like phosphoesterase" evidence="2">
    <location>
        <begin position="11"/>
        <end position="196"/>
    </location>
</feature>
<dbReference type="Pfam" id="PF12850">
    <property type="entry name" value="Metallophos_2"/>
    <property type="match status" value="1"/>
</dbReference>
<evidence type="ECO:0000256" key="1">
    <source>
        <dbReference type="ARBA" id="ARBA00008950"/>
    </source>
</evidence>
<dbReference type="AlphaFoldDB" id="A0A2M8ELV0"/>
<evidence type="ECO:0000313" key="3">
    <source>
        <dbReference type="EMBL" id="PJC23716.1"/>
    </source>
</evidence>
<accession>A0A2M8ELV0</accession>
<comment type="caution">
    <text evidence="3">The sequence shown here is derived from an EMBL/GenBank/DDBJ whole genome shotgun (WGS) entry which is preliminary data.</text>
</comment>
<dbReference type="Proteomes" id="UP000229756">
    <property type="component" value="Unassembled WGS sequence"/>
</dbReference>
<sequence length="229" mass="25988">MDNMNEDISILCLSDTEFSSSKLSILLPLLTPYLENARLVVHLGDGISNFVQALKILAESSQFPKFNKVMSNKEIVYIKGNHDVDSGVTLIVKEMNIANRKLFFYHGQSFNPIYEHFDVLKNKLRVSLGMSMDLSRYYTNQQRNLIGKYNVVVHGHIHKPRIEKAEGTVYFCPGGLTHKVISTKCPISFGVINISNESSLVKFSIYSFLDNSKGDLYIKLADSKEYEYS</sequence>
<dbReference type="Gene3D" id="3.60.21.10">
    <property type="match status" value="1"/>
</dbReference>
<reference evidence="4" key="1">
    <citation type="submission" date="2017-09" db="EMBL/GenBank/DDBJ databases">
        <title>Depth-based differentiation of microbial function through sediment-hosted aquifers and enrichment of novel symbionts in the deep terrestrial subsurface.</title>
        <authorList>
            <person name="Probst A.J."/>
            <person name="Ladd B."/>
            <person name="Jarett J.K."/>
            <person name="Geller-Mcgrath D.E."/>
            <person name="Sieber C.M.K."/>
            <person name="Emerson J.B."/>
            <person name="Anantharaman K."/>
            <person name="Thomas B.C."/>
            <person name="Malmstrom R."/>
            <person name="Stieglmeier M."/>
            <person name="Klingl A."/>
            <person name="Woyke T."/>
            <person name="Ryan C.M."/>
            <person name="Banfield J.F."/>
        </authorList>
    </citation>
    <scope>NUCLEOTIDE SEQUENCE [LARGE SCALE GENOMIC DNA]</scope>
</reference>